<dbReference type="STRING" id="1341181.FLJC2902T_16090"/>
<name>V6SNT5_9FLAO</name>
<evidence type="ECO:0008006" key="4">
    <source>
        <dbReference type="Google" id="ProtNLM"/>
    </source>
</evidence>
<feature type="transmembrane region" description="Helical" evidence="1">
    <location>
        <begin position="202"/>
        <end position="228"/>
    </location>
</feature>
<sequence length="249" mass="27718">MNYINKRLNEVRQNGYQIDLGDLINESFESYKKIALLAGLALLIVILTLIIVVVFGLSYFTDFENLSEESMIMNFATFSPVEIAAYIGGVSLFAMFLAPFTAGLIKIVHDVETKDEVSFATIFECYKAGYLKDLLLSSLIISLITSTLTVVFQIIHLDFVGTLLSYVIGFLMCMTIPLIVFGKLSAMSAISNSIMVVSKQPLIIFLALLLAAIGSFIGFFGFCIGIFFTLPYLYCMYYAIYKHSVGFEE</sequence>
<evidence type="ECO:0000256" key="1">
    <source>
        <dbReference type="SAM" id="Phobius"/>
    </source>
</evidence>
<organism evidence="2 3">
    <name type="scientific">Flavobacterium limnosediminis JC2902</name>
    <dbReference type="NCBI Taxonomy" id="1341181"/>
    <lineage>
        <taxon>Bacteria</taxon>
        <taxon>Pseudomonadati</taxon>
        <taxon>Bacteroidota</taxon>
        <taxon>Flavobacteriia</taxon>
        <taxon>Flavobacteriales</taxon>
        <taxon>Flavobacteriaceae</taxon>
        <taxon>Flavobacterium</taxon>
    </lineage>
</organism>
<dbReference type="PATRIC" id="fig|1341181.4.peg.1584"/>
<keyword evidence="3" id="KW-1185">Reference proteome</keyword>
<feature type="transmembrane region" description="Helical" evidence="1">
    <location>
        <begin position="83"/>
        <end position="105"/>
    </location>
</feature>
<feature type="transmembrane region" description="Helical" evidence="1">
    <location>
        <begin position="163"/>
        <end position="181"/>
    </location>
</feature>
<evidence type="ECO:0000313" key="2">
    <source>
        <dbReference type="EMBL" id="ESU28261.1"/>
    </source>
</evidence>
<dbReference type="RefSeq" id="WP_023579244.1">
    <property type="nucleotide sequence ID" value="NZ_AVGG01000007.1"/>
</dbReference>
<accession>V6SNT5</accession>
<dbReference type="eggNOG" id="ENOG5033NFM">
    <property type="taxonomic scope" value="Bacteria"/>
</dbReference>
<comment type="caution">
    <text evidence="2">The sequence shown here is derived from an EMBL/GenBank/DDBJ whole genome shotgun (WGS) entry which is preliminary data.</text>
</comment>
<feature type="transmembrane region" description="Helical" evidence="1">
    <location>
        <begin position="34"/>
        <end position="60"/>
    </location>
</feature>
<gene>
    <name evidence="2" type="ORF">FLJC2902T_16090</name>
</gene>
<reference evidence="2 3" key="1">
    <citation type="submission" date="2013-08" db="EMBL/GenBank/DDBJ databases">
        <title>Flavobacterium limnosediminis JC2902 genome sequencing.</title>
        <authorList>
            <person name="Lee K."/>
            <person name="Yi H."/>
            <person name="Park S."/>
            <person name="Chun J."/>
        </authorList>
    </citation>
    <scope>NUCLEOTIDE SEQUENCE [LARGE SCALE GENOMIC DNA]</scope>
    <source>
        <strain evidence="2 3">JC2902</strain>
    </source>
</reference>
<dbReference type="Proteomes" id="UP000018004">
    <property type="component" value="Unassembled WGS sequence"/>
</dbReference>
<evidence type="ECO:0000313" key="3">
    <source>
        <dbReference type="Proteomes" id="UP000018004"/>
    </source>
</evidence>
<proteinExistence type="predicted"/>
<keyword evidence="1" id="KW-0812">Transmembrane</keyword>
<keyword evidence="1" id="KW-1133">Transmembrane helix</keyword>
<dbReference type="EMBL" id="AVGG01000007">
    <property type="protein sequence ID" value="ESU28261.1"/>
    <property type="molecule type" value="Genomic_DNA"/>
</dbReference>
<protein>
    <recommendedName>
        <fullName evidence="4">Beta-carotene 15,15'-monooxygenase</fullName>
    </recommendedName>
</protein>
<keyword evidence="1" id="KW-0472">Membrane</keyword>
<dbReference type="AlphaFoldDB" id="V6SNT5"/>
<dbReference type="OrthoDB" id="1331669at2"/>
<feature type="transmembrane region" description="Helical" evidence="1">
    <location>
        <begin position="134"/>
        <end position="157"/>
    </location>
</feature>